<evidence type="ECO:0000313" key="8">
    <source>
        <dbReference type="EMBL" id="RAR09427.1"/>
    </source>
</evidence>
<dbReference type="Pfam" id="PF20684">
    <property type="entry name" value="Fung_rhodopsin"/>
    <property type="match status" value="1"/>
</dbReference>
<keyword evidence="2 6" id="KW-0812">Transmembrane</keyword>
<dbReference type="Proteomes" id="UP000249619">
    <property type="component" value="Unassembled WGS sequence"/>
</dbReference>
<evidence type="ECO:0000313" key="9">
    <source>
        <dbReference type="Proteomes" id="UP000249619"/>
    </source>
</evidence>
<evidence type="ECO:0000256" key="3">
    <source>
        <dbReference type="ARBA" id="ARBA00022989"/>
    </source>
</evidence>
<organism evidence="8 9">
    <name type="scientific">Stemphylium lycopersici</name>
    <name type="common">Tomato gray leaf spot disease fungus</name>
    <name type="synonym">Thyrospora lycopersici</name>
    <dbReference type="NCBI Taxonomy" id="183478"/>
    <lineage>
        <taxon>Eukaryota</taxon>
        <taxon>Fungi</taxon>
        <taxon>Dikarya</taxon>
        <taxon>Ascomycota</taxon>
        <taxon>Pezizomycotina</taxon>
        <taxon>Dothideomycetes</taxon>
        <taxon>Pleosporomycetidae</taxon>
        <taxon>Pleosporales</taxon>
        <taxon>Pleosporineae</taxon>
        <taxon>Pleosporaceae</taxon>
        <taxon>Stemphylium</taxon>
    </lineage>
</organism>
<dbReference type="EMBL" id="QGDH01000075">
    <property type="protein sequence ID" value="RAR09427.1"/>
    <property type="molecule type" value="Genomic_DNA"/>
</dbReference>
<evidence type="ECO:0000256" key="2">
    <source>
        <dbReference type="ARBA" id="ARBA00022692"/>
    </source>
</evidence>
<evidence type="ECO:0000259" key="7">
    <source>
        <dbReference type="Pfam" id="PF20684"/>
    </source>
</evidence>
<comment type="similarity">
    <text evidence="5">Belongs to the SAT4 family.</text>
</comment>
<feature type="transmembrane region" description="Helical" evidence="6">
    <location>
        <begin position="74"/>
        <end position="97"/>
    </location>
</feature>
<name>A0A364N1E6_STELY</name>
<comment type="subcellular location">
    <subcellularLocation>
        <location evidence="1">Membrane</location>
        <topology evidence="1">Multi-pass membrane protein</topology>
    </subcellularLocation>
</comment>
<feature type="transmembrane region" description="Helical" evidence="6">
    <location>
        <begin position="34"/>
        <end position="54"/>
    </location>
</feature>
<keyword evidence="3 6" id="KW-1133">Transmembrane helix</keyword>
<reference evidence="9" key="1">
    <citation type="submission" date="2018-05" db="EMBL/GenBank/DDBJ databases">
        <title>Draft genome sequence of Stemphylium lycopersici strain CIDEFI 213.</title>
        <authorList>
            <person name="Medina R."/>
            <person name="Franco M.E.E."/>
            <person name="Lucentini C.G."/>
            <person name="Saparrat M.C.N."/>
            <person name="Balatti P.A."/>
        </authorList>
    </citation>
    <scope>NUCLEOTIDE SEQUENCE [LARGE SCALE GENOMIC DNA]</scope>
    <source>
        <strain evidence="9">CIDEFI 213</strain>
    </source>
</reference>
<accession>A0A364N1E6</accession>
<evidence type="ECO:0000256" key="4">
    <source>
        <dbReference type="ARBA" id="ARBA00023136"/>
    </source>
</evidence>
<feature type="transmembrane region" description="Helical" evidence="6">
    <location>
        <begin position="109"/>
        <end position="132"/>
    </location>
</feature>
<sequence>MTVVVWSLCAISAAFLTTRFLIKKTQQKLWLDDLLLLISWLILLSQAIVAQLSIELGFGKHALDIDISHFDRIARYAAVGISLSIGAVIISKISFGVTLLRLTESWLKAYVSFAIASLAIFAIPAAILPWVICKPITKAFLDILPGECTDRGPSITYGRFQAGYVLCNHGFFPSPYPMATFMGSSNAPCREGWSWHSHESRIVPVLLSQRLFQLREEFLRPQFEMPRLFQNTSTVEFRVGTFDEDWRSGLH</sequence>
<evidence type="ECO:0000256" key="5">
    <source>
        <dbReference type="ARBA" id="ARBA00038359"/>
    </source>
</evidence>
<gene>
    <name evidence="8" type="ORF">DDE83_005498</name>
</gene>
<evidence type="ECO:0000256" key="1">
    <source>
        <dbReference type="ARBA" id="ARBA00004141"/>
    </source>
</evidence>
<keyword evidence="9" id="KW-1185">Reference proteome</keyword>
<dbReference type="PANTHER" id="PTHR33048:SF42">
    <property type="entry name" value="INTEGRAL MEMBRANE PROTEIN"/>
    <property type="match status" value="1"/>
</dbReference>
<feature type="domain" description="Rhodopsin" evidence="7">
    <location>
        <begin position="19"/>
        <end position="152"/>
    </location>
</feature>
<dbReference type="InterPro" id="IPR049326">
    <property type="entry name" value="Rhodopsin_dom_fungi"/>
</dbReference>
<comment type="caution">
    <text evidence="8">The sequence shown here is derived from an EMBL/GenBank/DDBJ whole genome shotgun (WGS) entry which is preliminary data.</text>
</comment>
<dbReference type="InterPro" id="IPR052337">
    <property type="entry name" value="SAT4-like"/>
</dbReference>
<evidence type="ECO:0000256" key="6">
    <source>
        <dbReference type="SAM" id="Phobius"/>
    </source>
</evidence>
<feature type="transmembrane region" description="Helical" evidence="6">
    <location>
        <begin position="5"/>
        <end position="22"/>
    </location>
</feature>
<proteinExistence type="inferred from homology"/>
<dbReference type="GO" id="GO:0016020">
    <property type="term" value="C:membrane"/>
    <property type="evidence" value="ECO:0007669"/>
    <property type="project" value="UniProtKB-SubCell"/>
</dbReference>
<dbReference type="PANTHER" id="PTHR33048">
    <property type="entry name" value="PTH11-LIKE INTEGRAL MEMBRANE PROTEIN (AFU_ORTHOLOGUE AFUA_5G11245)"/>
    <property type="match status" value="1"/>
</dbReference>
<dbReference type="AlphaFoldDB" id="A0A364N1E6"/>
<keyword evidence="4 6" id="KW-0472">Membrane</keyword>
<protein>
    <recommendedName>
        <fullName evidence="7">Rhodopsin domain-containing protein</fullName>
    </recommendedName>
</protein>